<evidence type="ECO:0000313" key="1">
    <source>
        <dbReference type="EMBL" id="SER62810.1"/>
    </source>
</evidence>
<keyword evidence="2" id="KW-1185">Reference proteome</keyword>
<accession>A0A1H9QQX0</accession>
<dbReference type="AlphaFoldDB" id="A0A1H9QQX0"/>
<evidence type="ECO:0000313" key="2">
    <source>
        <dbReference type="Proteomes" id="UP000182841"/>
    </source>
</evidence>
<dbReference type="Proteomes" id="UP000182841">
    <property type="component" value="Unassembled WGS sequence"/>
</dbReference>
<dbReference type="RefSeq" id="WP_239501912.1">
    <property type="nucleotide sequence ID" value="NZ_FOGO01000003.1"/>
</dbReference>
<reference evidence="2" key="1">
    <citation type="submission" date="2016-10" db="EMBL/GenBank/DDBJ databases">
        <authorList>
            <person name="Varghese N."/>
            <person name="Submissions S."/>
        </authorList>
    </citation>
    <scope>NUCLEOTIDE SEQUENCE [LARGE SCALE GENOMIC DNA]</scope>
    <source>
        <strain evidence="2">CGMCC 4.6825</strain>
    </source>
</reference>
<proteinExistence type="predicted"/>
<sequence length="76" mass="8427">MSTAPTVRGTLALFAPRHLPNLLRLKAFFARQFRQTPREQFAAVFAPYARRLSADILPRFGKAAIAAAQRDVGDEA</sequence>
<organism evidence="1 2">
    <name type="scientific">Streptomyces qinglanensis</name>
    <dbReference type="NCBI Taxonomy" id="943816"/>
    <lineage>
        <taxon>Bacteria</taxon>
        <taxon>Bacillati</taxon>
        <taxon>Actinomycetota</taxon>
        <taxon>Actinomycetes</taxon>
        <taxon>Kitasatosporales</taxon>
        <taxon>Streptomycetaceae</taxon>
        <taxon>Streptomyces</taxon>
    </lineage>
</organism>
<dbReference type="EMBL" id="FOGO01000003">
    <property type="protein sequence ID" value="SER62810.1"/>
    <property type="molecule type" value="Genomic_DNA"/>
</dbReference>
<gene>
    <name evidence="1" type="ORF">SAMN05421870_10356</name>
</gene>
<name>A0A1H9QQX0_9ACTN</name>
<protein>
    <submittedName>
        <fullName evidence="1">Uncharacterized protein</fullName>
    </submittedName>
</protein>